<name>A0A2M7H2D0_9BACT</name>
<evidence type="ECO:0000256" key="1">
    <source>
        <dbReference type="ARBA" id="ARBA00009512"/>
    </source>
</evidence>
<dbReference type="AlphaFoldDB" id="A0A2M7H2D0"/>
<dbReference type="GO" id="GO:0006412">
    <property type="term" value="P:translation"/>
    <property type="evidence" value="ECO:0007669"/>
    <property type="project" value="UniProtKB-UniRule"/>
</dbReference>
<dbReference type="InterPro" id="IPR020814">
    <property type="entry name" value="Ribosomal_S6_plastid/chlpt"/>
</dbReference>
<evidence type="ECO:0000256" key="3">
    <source>
        <dbReference type="HAMAP-Rule" id="MF_00360"/>
    </source>
</evidence>
<dbReference type="GO" id="GO:0003735">
    <property type="term" value="F:structural constituent of ribosome"/>
    <property type="evidence" value="ECO:0007669"/>
    <property type="project" value="InterPro"/>
</dbReference>
<keyword evidence="3" id="KW-0694">RNA-binding</keyword>
<dbReference type="Gene3D" id="3.30.70.60">
    <property type="match status" value="1"/>
</dbReference>
<reference evidence="5 6" key="1">
    <citation type="submission" date="2017-09" db="EMBL/GenBank/DDBJ databases">
        <title>Depth-based differentiation of microbial function through sediment-hosted aquifers and enrichment of novel symbionts in the deep terrestrial subsurface.</title>
        <authorList>
            <person name="Probst A.J."/>
            <person name="Ladd B."/>
            <person name="Jarett J.K."/>
            <person name="Geller-Mcgrath D.E."/>
            <person name="Sieber C.M."/>
            <person name="Emerson J.B."/>
            <person name="Anantharaman K."/>
            <person name="Thomas B.C."/>
            <person name="Malmstrom R."/>
            <person name="Stieglmeier M."/>
            <person name="Klingl A."/>
            <person name="Woyke T."/>
            <person name="Ryan C.M."/>
            <person name="Banfield J.F."/>
        </authorList>
    </citation>
    <scope>NUCLEOTIDE SEQUENCE [LARGE SCALE GENOMIC DNA]</scope>
    <source>
        <strain evidence="5">CG15_BIG_FIL_POST_REV_8_21_14_020_45_12</strain>
    </source>
</reference>
<dbReference type="EMBL" id="PFGC01000057">
    <property type="protein sequence ID" value="PIW36402.1"/>
    <property type="molecule type" value="Genomic_DNA"/>
</dbReference>
<dbReference type="InterPro" id="IPR000529">
    <property type="entry name" value="Ribosomal_bS6"/>
</dbReference>
<feature type="compositionally biased region" description="Basic and acidic residues" evidence="4">
    <location>
        <begin position="176"/>
        <end position="189"/>
    </location>
</feature>
<dbReference type="Pfam" id="PF01250">
    <property type="entry name" value="Ribosomal_S6"/>
    <property type="match status" value="1"/>
</dbReference>
<dbReference type="PANTHER" id="PTHR21011:SF1">
    <property type="entry name" value="SMALL RIBOSOMAL SUBUNIT PROTEIN BS6M"/>
    <property type="match status" value="1"/>
</dbReference>
<evidence type="ECO:0000313" key="5">
    <source>
        <dbReference type="EMBL" id="PIW36402.1"/>
    </source>
</evidence>
<feature type="region of interest" description="Disordered" evidence="4">
    <location>
        <begin position="126"/>
        <end position="224"/>
    </location>
</feature>
<dbReference type="InterPro" id="IPR035980">
    <property type="entry name" value="Ribosomal_bS6_sf"/>
</dbReference>
<dbReference type="GO" id="GO:0005737">
    <property type="term" value="C:cytoplasm"/>
    <property type="evidence" value="ECO:0007669"/>
    <property type="project" value="UniProtKB-ARBA"/>
</dbReference>
<dbReference type="GO" id="GO:0005840">
    <property type="term" value="C:ribosome"/>
    <property type="evidence" value="ECO:0007669"/>
    <property type="project" value="UniProtKB-KW"/>
</dbReference>
<dbReference type="SUPFAM" id="SSF54995">
    <property type="entry name" value="Ribosomal protein S6"/>
    <property type="match status" value="1"/>
</dbReference>
<feature type="compositionally biased region" description="Basic and acidic residues" evidence="4">
    <location>
        <begin position="126"/>
        <end position="167"/>
    </location>
</feature>
<evidence type="ECO:0000313" key="6">
    <source>
        <dbReference type="Proteomes" id="UP000230292"/>
    </source>
</evidence>
<dbReference type="GO" id="GO:0070181">
    <property type="term" value="F:small ribosomal subunit rRNA binding"/>
    <property type="evidence" value="ECO:0007669"/>
    <property type="project" value="TreeGrafter"/>
</dbReference>
<evidence type="ECO:0000256" key="4">
    <source>
        <dbReference type="SAM" id="MobiDB-lite"/>
    </source>
</evidence>
<keyword evidence="3 5" id="KW-0689">Ribosomal protein</keyword>
<organism evidence="5 6">
    <name type="scientific">Candidatus Kerfeldbacteria bacterium CG15_BIG_FIL_POST_REV_8_21_14_020_45_12</name>
    <dbReference type="NCBI Taxonomy" id="2014247"/>
    <lineage>
        <taxon>Bacteria</taxon>
        <taxon>Candidatus Kerfeldiibacteriota</taxon>
    </lineage>
</organism>
<dbReference type="PANTHER" id="PTHR21011">
    <property type="entry name" value="MITOCHONDRIAL 28S RIBOSOMAL PROTEIN S6"/>
    <property type="match status" value="1"/>
</dbReference>
<sequence length="224" mass="25376">MEEETNLEVEAFEFPAKEVQTDHYELTVLVVNLTDDAAAGIFKDVKEYVTSFGGEITYEEDMGRRKLAYQVAGSTSGNYIVLEFDLDRPKLAELNEKLRITKAVTRYLIVKRPKRTAEEIAAEATKREVRLAQGRKPKEEEEKKSDRRSDRPARRPQAAREPEETKPAKPQVVTEEVAKDKPEEVKADEVLAEAKATDAPDEEKKPLADIDSEIEKLLSDEVDV</sequence>
<comment type="similarity">
    <text evidence="1 3">Belongs to the bacterial ribosomal protein bS6 family.</text>
</comment>
<accession>A0A2M7H2D0</accession>
<feature type="compositionally biased region" description="Basic and acidic residues" evidence="4">
    <location>
        <begin position="195"/>
        <end position="224"/>
    </location>
</feature>
<comment type="function">
    <text evidence="3">Binds together with bS18 to 16S ribosomal RNA.</text>
</comment>
<gene>
    <name evidence="3 5" type="primary">rpsF</name>
    <name evidence="5" type="ORF">COW24_05580</name>
</gene>
<dbReference type="GO" id="GO:1990904">
    <property type="term" value="C:ribonucleoprotein complex"/>
    <property type="evidence" value="ECO:0007669"/>
    <property type="project" value="UniProtKB-KW"/>
</dbReference>
<dbReference type="CDD" id="cd00473">
    <property type="entry name" value="bS6"/>
    <property type="match status" value="1"/>
</dbReference>
<proteinExistence type="inferred from homology"/>
<dbReference type="NCBIfam" id="TIGR00166">
    <property type="entry name" value="S6"/>
    <property type="match status" value="1"/>
</dbReference>
<protein>
    <recommendedName>
        <fullName evidence="2 3">Small ribosomal subunit protein bS6</fullName>
    </recommendedName>
</protein>
<evidence type="ECO:0000256" key="2">
    <source>
        <dbReference type="ARBA" id="ARBA00035294"/>
    </source>
</evidence>
<keyword evidence="3" id="KW-0687">Ribonucleoprotein</keyword>
<keyword evidence="3" id="KW-0699">rRNA-binding</keyword>
<comment type="caution">
    <text evidence="5">The sequence shown here is derived from an EMBL/GenBank/DDBJ whole genome shotgun (WGS) entry which is preliminary data.</text>
</comment>
<dbReference type="HAMAP" id="MF_00360">
    <property type="entry name" value="Ribosomal_bS6"/>
    <property type="match status" value="1"/>
</dbReference>
<dbReference type="InterPro" id="IPR014717">
    <property type="entry name" value="Transl_elong_EF1B/ribsomal_bS6"/>
</dbReference>
<dbReference type="Proteomes" id="UP000230292">
    <property type="component" value="Unassembled WGS sequence"/>
</dbReference>